<proteinExistence type="predicted"/>
<evidence type="ECO:0000313" key="2">
    <source>
        <dbReference type="Proteomes" id="UP001180087"/>
    </source>
</evidence>
<gene>
    <name evidence="1" type="ORF">QR721_12200</name>
</gene>
<evidence type="ECO:0000313" key="1">
    <source>
        <dbReference type="EMBL" id="WLV24388.1"/>
    </source>
</evidence>
<dbReference type="EMBL" id="CP129113">
    <property type="protein sequence ID" value="WLV24388.1"/>
    <property type="molecule type" value="Genomic_DNA"/>
</dbReference>
<sequence>MSRAGMDRENEKFGYSTLWESYINRLKPITWIYELNVKADILKGIPSCKNEDEEDNIL</sequence>
<keyword evidence="2" id="KW-1185">Reference proteome</keyword>
<protein>
    <submittedName>
        <fullName evidence="1">Uncharacterized protein</fullName>
    </submittedName>
</protein>
<dbReference type="Proteomes" id="UP001180087">
    <property type="component" value="Chromosome"/>
</dbReference>
<reference evidence="1" key="1">
    <citation type="submission" date="2023-06" db="EMBL/GenBank/DDBJ databases">
        <title>A Treasure from Seagulls: Isolation and Description of Aciduricobacillus qingdaonensis gen. nov., sp. nov., a Rare Obligately Uric Acid-utilizing Member in the Family Bacillaceae.</title>
        <authorList>
            <person name="Liu W."/>
            <person name="Wang B."/>
        </authorList>
    </citation>
    <scope>NUCLEOTIDE SEQUENCE</scope>
    <source>
        <strain evidence="1">44XB</strain>
    </source>
</reference>
<accession>A0ABY9KU80</accession>
<organism evidence="1 2">
    <name type="scientific">Aciduricibacillus chroicocephali</name>
    <dbReference type="NCBI Taxonomy" id="3054939"/>
    <lineage>
        <taxon>Bacteria</taxon>
        <taxon>Bacillati</taxon>
        <taxon>Bacillota</taxon>
        <taxon>Bacilli</taxon>
        <taxon>Bacillales</taxon>
        <taxon>Bacillaceae</taxon>
        <taxon>Aciduricibacillus</taxon>
    </lineage>
</organism>
<name>A0ABY9KU80_9BACI</name>
<dbReference type="RefSeq" id="WP_348027360.1">
    <property type="nucleotide sequence ID" value="NZ_CP129113.1"/>
</dbReference>